<evidence type="ECO:0000313" key="2">
    <source>
        <dbReference type="Proteomes" id="UP000249198"/>
    </source>
</evidence>
<name>A0A2W5CMZ6_9PSED</name>
<accession>A0A2W5CMZ6</accession>
<evidence type="ECO:0000313" key="1">
    <source>
        <dbReference type="EMBL" id="PZP21015.1"/>
    </source>
</evidence>
<dbReference type="Pfam" id="PF14384">
    <property type="entry name" value="BrnA_antitoxin"/>
    <property type="match status" value="1"/>
</dbReference>
<gene>
    <name evidence="1" type="ORF">DI599_20615</name>
</gene>
<dbReference type="EMBL" id="QFOH01000038">
    <property type="protein sequence ID" value="PZP21015.1"/>
    <property type="molecule type" value="Genomic_DNA"/>
</dbReference>
<comment type="caution">
    <text evidence="1">The sequence shown here is derived from an EMBL/GenBank/DDBJ whole genome shotgun (WGS) entry which is preliminary data.</text>
</comment>
<dbReference type="RefSeq" id="WP_273234812.1">
    <property type="nucleotide sequence ID" value="NZ_QFOH01000038.1"/>
</dbReference>
<proteinExistence type="predicted"/>
<dbReference type="AlphaFoldDB" id="A0A2W5CMZ6"/>
<dbReference type="Proteomes" id="UP000249198">
    <property type="component" value="Unassembled WGS sequence"/>
</dbReference>
<organism evidence="1 2">
    <name type="scientific">Pseudomonas kuykendallii</name>
    <dbReference type="NCBI Taxonomy" id="1007099"/>
    <lineage>
        <taxon>Bacteria</taxon>
        <taxon>Pseudomonadati</taxon>
        <taxon>Pseudomonadota</taxon>
        <taxon>Gammaproteobacteria</taxon>
        <taxon>Pseudomonadales</taxon>
        <taxon>Pseudomonadaceae</taxon>
        <taxon>Pseudomonas</taxon>
    </lineage>
</organism>
<evidence type="ECO:0008006" key="3">
    <source>
        <dbReference type="Google" id="ProtNLM"/>
    </source>
</evidence>
<protein>
    <recommendedName>
        <fullName evidence="3">BrnA antitoxin of type II toxin-antitoxin system</fullName>
    </recommendedName>
</protein>
<sequence>MDRRNRPTETRQPLARQEARELATERLLSELFGSADEGADPGAGATQSRVVSLHLDTEVLAAFQETGTDWQTRINKALAHWLAEHDPKELSRA</sequence>
<reference evidence="1 2" key="1">
    <citation type="submission" date="2017-08" db="EMBL/GenBank/DDBJ databases">
        <title>Infants hospitalized years apart are colonized by the same room-sourced microbial strains.</title>
        <authorList>
            <person name="Brooks B."/>
            <person name="Olm M.R."/>
            <person name="Firek B.A."/>
            <person name="Baker R."/>
            <person name="Thomas B.C."/>
            <person name="Morowitz M.J."/>
            <person name="Banfield J.F."/>
        </authorList>
    </citation>
    <scope>NUCLEOTIDE SEQUENCE [LARGE SCALE GENOMIC DNA]</scope>
    <source>
        <strain evidence="1">S2_009_000_R2_77</strain>
    </source>
</reference>
<dbReference type="InterPro" id="IPR025528">
    <property type="entry name" value="BrnA_antitoxin"/>
</dbReference>